<evidence type="ECO:0000313" key="4">
    <source>
        <dbReference type="EMBL" id="MDP5273279.1"/>
    </source>
</evidence>
<proteinExistence type="predicted"/>
<keyword evidence="1 2" id="KW-0238">DNA-binding</keyword>
<keyword evidence="5" id="KW-1185">Reference proteome</keyword>
<dbReference type="RefSeq" id="WP_305990561.1">
    <property type="nucleotide sequence ID" value="NZ_JAVAMP010000001.1"/>
</dbReference>
<dbReference type="Gene3D" id="1.10.357.10">
    <property type="entry name" value="Tetracycline Repressor, domain 2"/>
    <property type="match status" value="1"/>
</dbReference>
<dbReference type="InterPro" id="IPR001647">
    <property type="entry name" value="HTH_TetR"/>
</dbReference>
<feature type="DNA-binding region" description="H-T-H motif" evidence="2">
    <location>
        <begin position="17"/>
        <end position="36"/>
    </location>
</feature>
<dbReference type="InterPro" id="IPR009057">
    <property type="entry name" value="Homeodomain-like_sf"/>
</dbReference>
<dbReference type="PANTHER" id="PTHR43479:SF11">
    <property type="entry name" value="ACREF_ENVCD OPERON REPRESSOR-RELATED"/>
    <property type="match status" value="1"/>
</dbReference>
<evidence type="ECO:0000256" key="2">
    <source>
        <dbReference type="PROSITE-ProRule" id="PRU00335"/>
    </source>
</evidence>
<evidence type="ECO:0000259" key="3">
    <source>
        <dbReference type="PROSITE" id="PS50977"/>
    </source>
</evidence>
<dbReference type="Proteomes" id="UP001231941">
    <property type="component" value="Unassembled WGS sequence"/>
</dbReference>
<reference evidence="4 5" key="1">
    <citation type="submission" date="2023-08" db="EMBL/GenBank/DDBJ databases">
        <authorList>
            <person name="Park J.-S."/>
        </authorList>
    </citation>
    <scope>NUCLEOTIDE SEQUENCE [LARGE SCALE GENOMIC DNA]</scope>
    <source>
        <strain evidence="4 5">2205SS18-9</strain>
    </source>
</reference>
<protein>
    <submittedName>
        <fullName evidence="4">TetR/AcrR family transcriptional regulator</fullName>
    </submittedName>
</protein>
<comment type="caution">
    <text evidence="4">The sequence shown here is derived from an EMBL/GenBank/DDBJ whole genome shotgun (WGS) entry which is preliminary data.</text>
</comment>
<organism evidence="4 5">
    <name type="scientific">Chengkuizengella axinellae</name>
    <dbReference type="NCBI Taxonomy" id="3064388"/>
    <lineage>
        <taxon>Bacteria</taxon>
        <taxon>Bacillati</taxon>
        <taxon>Bacillota</taxon>
        <taxon>Bacilli</taxon>
        <taxon>Bacillales</taxon>
        <taxon>Paenibacillaceae</taxon>
        <taxon>Chengkuizengella</taxon>
    </lineage>
</organism>
<dbReference type="InterPro" id="IPR050624">
    <property type="entry name" value="HTH-type_Tx_Regulator"/>
</dbReference>
<dbReference type="EMBL" id="JAVAMP010000001">
    <property type="protein sequence ID" value="MDP5273279.1"/>
    <property type="molecule type" value="Genomic_DNA"/>
</dbReference>
<accession>A0ABT9IV91</accession>
<sequence>MQASLNEFIARGYEKASINKILKTANMSKGSFYYHFKNKEDLYFHLIHTLIEKKQTFLSTAMTAEDFSTDIFSIFKTQIRLGMQFAAEYPDINRFANSFIKEKGNDIYDSALEKYNFENNDQMNQLIEASYQNGEFREGVPISFIKRIIGFLFTHLGEITDTSKPEHIEEEMNDFIDFLKSGLSSKK</sequence>
<dbReference type="SUPFAM" id="SSF48498">
    <property type="entry name" value="Tetracyclin repressor-like, C-terminal domain"/>
    <property type="match status" value="1"/>
</dbReference>
<dbReference type="PROSITE" id="PS50977">
    <property type="entry name" value="HTH_TETR_2"/>
    <property type="match status" value="1"/>
</dbReference>
<name>A0ABT9IV91_9BACL</name>
<dbReference type="SUPFAM" id="SSF46689">
    <property type="entry name" value="Homeodomain-like"/>
    <property type="match status" value="1"/>
</dbReference>
<dbReference type="Pfam" id="PF00440">
    <property type="entry name" value="TetR_N"/>
    <property type="match status" value="1"/>
</dbReference>
<feature type="domain" description="HTH tetR-type" evidence="3">
    <location>
        <begin position="1"/>
        <end position="54"/>
    </location>
</feature>
<dbReference type="InterPro" id="IPR036271">
    <property type="entry name" value="Tet_transcr_reg_TetR-rel_C_sf"/>
</dbReference>
<gene>
    <name evidence="4" type="ORF">Q5Y73_04125</name>
</gene>
<evidence type="ECO:0000256" key="1">
    <source>
        <dbReference type="ARBA" id="ARBA00023125"/>
    </source>
</evidence>
<dbReference type="PANTHER" id="PTHR43479">
    <property type="entry name" value="ACREF/ENVCD OPERON REPRESSOR-RELATED"/>
    <property type="match status" value="1"/>
</dbReference>
<evidence type="ECO:0000313" key="5">
    <source>
        <dbReference type="Proteomes" id="UP001231941"/>
    </source>
</evidence>